<dbReference type="Pfam" id="PF13460">
    <property type="entry name" value="NAD_binding_10"/>
    <property type="match status" value="1"/>
</dbReference>
<dbReference type="EMBL" id="GL988047">
    <property type="protein sequence ID" value="EGS17870.1"/>
    <property type="molecule type" value="Genomic_DNA"/>
</dbReference>
<dbReference type="OrthoDB" id="63935at2759"/>
<organism evidence="4">
    <name type="scientific">Chaetomium thermophilum (strain DSM 1495 / CBS 144.50 / IMI 039719)</name>
    <name type="common">Thermochaetoides thermophila</name>
    <dbReference type="NCBI Taxonomy" id="759272"/>
    <lineage>
        <taxon>Eukaryota</taxon>
        <taxon>Fungi</taxon>
        <taxon>Dikarya</taxon>
        <taxon>Ascomycota</taxon>
        <taxon>Pezizomycotina</taxon>
        <taxon>Sordariomycetes</taxon>
        <taxon>Sordariomycetidae</taxon>
        <taxon>Sordariales</taxon>
        <taxon>Chaetomiaceae</taxon>
        <taxon>Thermochaetoides</taxon>
    </lineage>
</organism>
<dbReference type="PANTHER" id="PTHR43355">
    <property type="entry name" value="FLAVIN REDUCTASE (NADPH)"/>
    <property type="match status" value="1"/>
</dbReference>
<accession>G0SFV5</accession>
<dbReference type="Gene3D" id="3.40.50.720">
    <property type="entry name" value="NAD(P)-binding Rossmann-like Domain"/>
    <property type="match status" value="1"/>
</dbReference>
<dbReference type="HOGENOM" id="CLU_066707_0_0_1"/>
<dbReference type="InterPro" id="IPR016040">
    <property type="entry name" value="NAD(P)-bd_dom"/>
</dbReference>
<proteinExistence type="inferred from homology"/>
<sequence length="262" mass="27983">MSDASKKVILFLGATGGCGLSALRRSLAAGHTCIALCRTPRKLLLLLGYSEPSSTSPAPPNPPPPNLHILQGNAHSGSSLLHALTVSGSFSAHLVDIVVTSLGARPTLKGMDDPHVCERGVQALLDALQRLRKDHGLEETSQGVPHIVAVSSTGLSERTRDLPWLMIPMYRLLLGTAHADKRKMEKMLIESGEKFTVVRGSLYAGSGEGKIRVGVEDLVKGVVESTAIGYTISREDVGRWVFEEIVEGEAGKWVGKAATITY</sequence>
<reference evidence="3 4" key="1">
    <citation type="journal article" date="2011" name="Cell">
        <title>Insight into structure and assembly of the nuclear pore complex by utilizing the genome of a eukaryotic thermophile.</title>
        <authorList>
            <person name="Amlacher S."/>
            <person name="Sarges P."/>
            <person name="Flemming D."/>
            <person name="van Noort V."/>
            <person name="Kunze R."/>
            <person name="Devos D.P."/>
            <person name="Arumugam M."/>
            <person name="Bork P."/>
            <person name="Hurt E."/>
        </authorList>
    </citation>
    <scope>NUCLEOTIDE SEQUENCE [LARGE SCALE GENOMIC DNA]</scope>
    <source>
        <strain evidence="4">DSM 1495 / CBS 144.50 / IMI 039719</strain>
    </source>
</reference>
<dbReference type="PANTHER" id="PTHR43355:SF2">
    <property type="entry name" value="FLAVIN REDUCTASE (NADPH)"/>
    <property type="match status" value="1"/>
</dbReference>
<keyword evidence="4" id="KW-1185">Reference proteome</keyword>
<protein>
    <recommendedName>
        <fullName evidence="2">NAD(P)-binding domain-containing protein</fullName>
    </recommendedName>
</protein>
<feature type="domain" description="NAD(P)-binding" evidence="2">
    <location>
        <begin position="13"/>
        <end position="244"/>
    </location>
</feature>
<evidence type="ECO:0000256" key="1">
    <source>
        <dbReference type="ARBA" id="ARBA00038376"/>
    </source>
</evidence>
<evidence type="ECO:0000313" key="3">
    <source>
        <dbReference type="EMBL" id="EGS17870.1"/>
    </source>
</evidence>
<dbReference type="AlphaFoldDB" id="G0SFV5"/>
<dbReference type="eggNOG" id="ENOG502S3UW">
    <property type="taxonomic scope" value="Eukaryota"/>
</dbReference>
<dbReference type="InterPro" id="IPR051606">
    <property type="entry name" value="Polyketide_Oxido-like"/>
</dbReference>
<dbReference type="GO" id="GO:0004074">
    <property type="term" value="F:biliverdin reductase [NAD(P)H] activity"/>
    <property type="evidence" value="ECO:0007669"/>
    <property type="project" value="TreeGrafter"/>
</dbReference>
<dbReference type="InterPro" id="IPR036291">
    <property type="entry name" value="NAD(P)-bd_dom_sf"/>
</dbReference>
<dbReference type="Proteomes" id="UP000008066">
    <property type="component" value="Unassembled WGS sequence"/>
</dbReference>
<dbReference type="SUPFAM" id="SSF51735">
    <property type="entry name" value="NAD(P)-binding Rossmann-fold domains"/>
    <property type="match status" value="1"/>
</dbReference>
<name>G0SFV5_CHATD</name>
<dbReference type="PROSITE" id="PS51257">
    <property type="entry name" value="PROKAR_LIPOPROTEIN"/>
    <property type="match status" value="1"/>
</dbReference>
<dbReference type="OMA" id="MLPLYHW"/>
<comment type="similarity">
    <text evidence="1">Belongs to the avfA family.</text>
</comment>
<dbReference type="STRING" id="759272.G0SFV5"/>
<dbReference type="RefSeq" id="XP_006697488.1">
    <property type="nucleotide sequence ID" value="XM_006697425.1"/>
</dbReference>
<evidence type="ECO:0000259" key="2">
    <source>
        <dbReference type="Pfam" id="PF13460"/>
    </source>
</evidence>
<dbReference type="GeneID" id="18261265"/>
<gene>
    <name evidence="3" type="ORF">CTHT_0072270</name>
</gene>
<dbReference type="GO" id="GO:0042602">
    <property type="term" value="F:riboflavin reductase (NADPH) activity"/>
    <property type="evidence" value="ECO:0007669"/>
    <property type="project" value="TreeGrafter"/>
</dbReference>
<dbReference type="KEGG" id="cthr:CTHT_0072270"/>
<evidence type="ECO:0000313" key="4">
    <source>
        <dbReference type="Proteomes" id="UP000008066"/>
    </source>
</evidence>